<proteinExistence type="predicted"/>
<accession>A0AAN8Q161</accession>
<dbReference type="Pfam" id="PF06246">
    <property type="entry name" value="Isy1"/>
    <property type="match status" value="1"/>
</dbReference>
<keyword evidence="2" id="KW-1185">Reference proteome</keyword>
<sequence>MARNEEKQLARLNRFYLQQQKDEQLKKKPRRPKLNDLFTADEVKKWLPSIKEDINYYLAQSSVPCYPQKQIEEFNNRIDKLQGEYRAFLRKLRFLDPDIKSTPWTNRPYSSKRSKSDSANQINDSDAVLCESSNEKKSKLSVDLLIPTPVLDNDDCYKTEYGYQEQKTIIPSVNSELQDQPLQFDQINMPAITWASKISKQSANTDENNIRSTVETCSRNMDIPENNHQSDNITSRKDKNSVLCEQLTEDSLIKDNSNKVKIPSSLDFLSVYSDSDSEDDNL</sequence>
<organism evidence="1 2">
    <name type="scientific">Patella caerulea</name>
    <name type="common">Rayed Mediterranean limpet</name>
    <dbReference type="NCBI Taxonomy" id="87958"/>
    <lineage>
        <taxon>Eukaryota</taxon>
        <taxon>Metazoa</taxon>
        <taxon>Spiralia</taxon>
        <taxon>Lophotrochozoa</taxon>
        <taxon>Mollusca</taxon>
        <taxon>Gastropoda</taxon>
        <taxon>Patellogastropoda</taxon>
        <taxon>Patelloidea</taxon>
        <taxon>Patellidae</taxon>
        <taxon>Patella</taxon>
    </lineage>
</organism>
<protein>
    <submittedName>
        <fullName evidence="1">Uncharacterized protein</fullName>
    </submittedName>
</protein>
<dbReference type="GO" id="GO:0000350">
    <property type="term" value="P:generation of catalytic spliceosome for second transesterification step"/>
    <property type="evidence" value="ECO:0007669"/>
    <property type="project" value="InterPro"/>
</dbReference>
<name>A0AAN8Q161_PATCE</name>
<gene>
    <name evidence="1" type="ORF">SNE40_004603</name>
</gene>
<dbReference type="EMBL" id="JAZGQO010000003">
    <property type="protein sequence ID" value="KAK6188426.1"/>
    <property type="molecule type" value="Genomic_DNA"/>
</dbReference>
<evidence type="ECO:0000313" key="1">
    <source>
        <dbReference type="EMBL" id="KAK6188426.1"/>
    </source>
</evidence>
<reference evidence="1 2" key="1">
    <citation type="submission" date="2024-01" db="EMBL/GenBank/DDBJ databases">
        <title>The genome of the rayed Mediterranean limpet Patella caerulea (Linnaeus, 1758).</title>
        <authorList>
            <person name="Anh-Thu Weber A."/>
            <person name="Halstead-Nussloch G."/>
        </authorList>
    </citation>
    <scope>NUCLEOTIDE SEQUENCE [LARGE SCALE GENOMIC DNA]</scope>
    <source>
        <strain evidence="1">AATW-2023a</strain>
        <tissue evidence="1">Whole specimen</tissue>
    </source>
</reference>
<comment type="caution">
    <text evidence="1">The sequence shown here is derived from an EMBL/GenBank/DDBJ whole genome shotgun (WGS) entry which is preliminary data.</text>
</comment>
<dbReference type="InterPro" id="IPR009360">
    <property type="entry name" value="Isy1"/>
</dbReference>
<evidence type="ECO:0000313" key="2">
    <source>
        <dbReference type="Proteomes" id="UP001347796"/>
    </source>
</evidence>
<dbReference type="AlphaFoldDB" id="A0AAN8Q161"/>
<dbReference type="Proteomes" id="UP001347796">
    <property type="component" value="Unassembled WGS sequence"/>
</dbReference>